<evidence type="ECO:0000259" key="1">
    <source>
        <dbReference type="Pfam" id="PF01381"/>
    </source>
</evidence>
<dbReference type="Gene3D" id="1.10.260.40">
    <property type="entry name" value="lambda repressor-like DNA-binding domains"/>
    <property type="match status" value="1"/>
</dbReference>
<feature type="domain" description="HTH cro/C1-type" evidence="1">
    <location>
        <begin position="7"/>
        <end position="50"/>
    </location>
</feature>
<reference evidence="2 3" key="1">
    <citation type="submission" date="2017-05" db="EMBL/GenBank/DDBJ databases">
        <title>Genome sequence of Candidatus Fukatsuia symbiotica and Candidatus Hamiltonella defensa from Acyrthosiphon pisum strain 5D.</title>
        <authorList>
            <person name="Patel V.A."/>
            <person name="Chevignon G."/>
            <person name="Russell J.A."/>
            <person name="Oliver K.M."/>
        </authorList>
    </citation>
    <scope>NUCLEOTIDE SEQUENCE [LARGE SCALE GENOMIC DNA]</scope>
    <source>
        <strain evidence="2 3">5D</strain>
    </source>
</reference>
<protein>
    <submittedName>
        <fullName evidence="2">Transcriptional regulator</fullName>
    </submittedName>
</protein>
<dbReference type="EMBL" id="CP021659">
    <property type="protein sequence ID" value="AWK13886.1"/>
    <property type="molecule type" value="Genomic_DNA"/>
</dbReference>
<dbReference type="Proteomes" id="UP000261875">
    <property type="component" value="Chromosome"/>
</dbReference>
<name>A0A2U8I417_9GAMM</name>
<evidence type="ECO:0000313" key="3">
    <source>
        <dbReference type="Proteomes" id="UP000261875"/>
    </source>
</evidence>
<dbReference type="RefSeq" id="WP_119797280.1">
    <property type="nucleotide sequence ID" value="NZ_CP021659.1"/>
</dbReference>
<dbReference type="AlphaFoldDB" id="A0A2U8I417"/>
<dbReference type="CDD" id="cd00093">
    <property type="entry name" value="HTH_XRE"/>
    <property type="match status" value="1"/>
</dbReference>
<dbReference type="OrthoDB" id="6302218at2"/>
<sequence>MTLSEKVKAIRKAEEMSKATFCKLTGIPLSTLDKYEMGKFEPSGTALTKITQHPIFMKYTLWLMTDHAAPEAGQIYPALSPDGHENIFNLLKSQKVGWLRKK</sequence>
<dbReference type="SUPFAM" id="SSF47413">
    <property type="entry name" value="lambda repressor-like DNA-binding domains"/>
    <property type="match status" value="1"/>
</dbReference>
<dbReference type="InterPro" id="IPR010982">
    <property type="entry name" value="Lambda_DNA-bd_dom_sf"/>
</dbReference>
<dbReference type="GO" id="GO:0003677">
    <property type="term" value="F:DNA binding"/>
    <property type="evidence" value="ECO:0007669"/>
    <property type="project" value="InterPro"/>
</dbReference>
<gene>
    <name evidence="2" type="ORF">CCS41_04410</name>
</gene>
<accession>A0A2U8I417</accession>
<dbReference type="Pfam" id="PF01381">
    <property type="entry name" value="HTH_3"/>
    <property type="match status" value="1"/>
</dbReference>
<evidence type="ECO:0000313" key="2">
    <source>
        <dbReference type="EMBL" id="AWK13886.1"/>
    </source>
</evidence>
<organism evidence="2 3">
    <name type="scientific">Candidatus Fukatsuia symbiotica</name>
    <dbReference type="NCBI Taxonomy" id="1878942"/>
    <lineage>
        <taxon>Bacteria</taxon>
        <taxon>Pseudomonadati</taxon>
        <taxon>Pseudomonadota</taxon>
        <taxon>Gammaproteobacteria</taxon>
        <taxon>Enterobacterales</taxon>
        <taxon>Yersiniaceae</taxon>
        <taxon>Candidatus Fukatsuia</taxon>
    </lineage>
</organism>
<dbReference type="InterPro" id="IPR001387">
    <property type="entry name" value="Cro/C1-type_HTH"/>
</dbReference>
<dbReference type="KEGG" id="fsm:CCS41_04410"/>
<proteinExistence type="predicted"/>
<keyword evidence="3" id="KW-1185">Reference proteome</keyword>